<evidence type="ECO:0000256" key="1">
    <source>
        <dbReference type="ARBA" id="ARBA00004141"/>
    </source>
</evidence>
<feature type="region of interest" description="Disordered" evidence="6">
    <location>
        <begin position="140"/>
        <end position="193"/>
    </location>
</feature>
<evidence type="ECO:0000256" key="5">
    <source>
        <dbReference type="ARBA" id="ARBA00023136"/>
    </source>
</evidence>
<feature type="non-terminal residue" evidence="8">
    <location>
        <position position="874"/>
    </location>
</feature>
<evidence type="ECO:0000256" key="4">
    <source>
        <dbReference type="ARBA" id="ARBA00022989"/>
    </source>
</evidence>
<comment type="subcellular location">
    <subcellularLocation>
        <location evidence="1">Membrane</location>
        <topology evidence="1">Multi-pass membrane protein</topology>
    </subcellularLocation>
</comment>
<protein>
    <submittedName>
        <fullName evidence="8">Uncharacterized protein</fullName>
    </submittedName>
</protein>
<comment type="caution">
    <text evidence="8">The sequence shown here is derived from an EMBL/GenBank/DDBJ whole genome shotgun (WGS) entry which is preliminary data.</text>
</comment>
<dbReference type="Proteomes" id="UP001054857">
    <property type="component" value="Unassembled WGS sequence"/>
</dbReference>
<keyword evidence="5 7" id="KW-0472">Membrane</keyword>
<feature type="region of interest" description="Disordered" evidence="6">
    <location>
        <begin position="835"/>
        <end position="854"/>
    </location>
</feature>
<feature type="transmembrane region" description="Helical" evidence="7">
    <location>
        <begin position="415"/>
        <end position="434"/>
    </location>
</feature>
<feature type="transmembrane region" description="Helical" evidence="7">
    <location>
        <begin position="322"/>
        <end position="343"/>
    </location>
</feature>
<dbReference type="InterPro" id="IPR008010">
    <property type="entry name" value="Tatp1"/>
</dbReference>
<dbReference type="Pfam" id="PF05346">
    <property type="entry name" value="DUF747"/>
    <property type="match status" value="1"/>
</dbReference>
<accession>A0AAD3DGX3</accession>
<evidence type="ECO:0000313" key="9">
    <source>
        <dbReference type="Proteomes" id="UP001054857"/>
    </source>
</evidence>
<dbReference type="GO" id="GO:0005789">
    <property type="term" value="C:endoplasmic reticulum membrane"/>
    <property type="evidence" value="ECO:0007669"/>
    <property type="project" value="TreeGrafter"/>
</dbReference>
<keyword evidence="4 7" id="KW-1133">Transmembrane helix</keyword>
<feature type="region of interest" description="Disordered" evidence="6">
    <location>
        <begin position="216"/>
        <end position="258"/>
    </location>
</feature>
<feature type="region of interest" description="Disordered" evidence="6">
    <location>
        <begin position="759"/>
        <end position="812"/>
    </location>
</feature>
<evidence type="ECO:0000313" key="8">
    <source>
        <dbReference type="EMBL" id="GFR40182.1"/>
    </source>
</evidence>
<name>A0AAD3DGX3_9CHLO</name>
<feature type="region of interest" description="Disordered" evidence="6">
    <location>
        <begin position="84"/>
        <end position="118"/>
    </location>
</feature>
<keyword evidence="9" id="KW-1185">Reference proteome</keyword>
<reference evidence="8 9" key="1">
    <citation type="journal article" date="2021" name="Sci. Rep.">
        <title>Genome sequencing of the multicellular alga Astrephomene provides insights into convergent evolution of germ-soma differentiation.</title>
        <authorList>
            <person name="Yamashita S."/>
            <person name="Yamamoto K."/>
            <person name="Matsuzaki R."/>
            <person name="Suzuki S."/>
            <person name="Yamaguchi H."/>
            <person name="Hirooka S."/>
            <person name="Minakuchi Y."/>
            <person name="Miyagishima S."/>
            <person name="Kawachi M."/>
            <person name="Toyoda A."/>
            <person name="Nozaki H."/>
        </authorList>
    </citation>
    <scope>NUCLEOTIDE SEQUENCE [LARGE SCALE GENOMIC DNA]</scope>
    <source>
        <strain evidence="8 9">NIES-4017</strain>
    </source>
</reference>
<evidence type="ECO:0000256" key="2">
    <source>
        <dbReference type="ARBA" id="ARBA00008803"/>
    </source>
</evidence>
<feature type="compositionally biased region" description="Low complexity" evidence="6">
    <location>
        <begin position="779"/>
        <end position="797"/>
    </location>
</feature>
<feature type="compositionally biased region" description="Gly residues" evidence="6">
    <location>
        <begin position="238"/>
        <end position="248"/>
    </location>
</feature>
<dbReference type="PANTHER" id="PTHR13317:SF4">
    <property type="entry name" value="TRANSMEMBRANE ANTERIOR POSTERIOR TRANSFORMATION PROTEIN 1 HOMOLOG"/>
    <property type="match status" value="1"/>
</dbReference>
<proteinExistence type="inferred from homology"/>
<feature type="transmembrane region" description="Helical" evidence="7">
    <location>
        <begin position="499"/>
        <end position="524"/>
    </location>
</feature>
<dbReference type="AlphaFoldDB" id="A0AAD3DGX3"/>
<feature type="transmembrane region" description="Helical" evidence="7">
    <location>
        <begin position="683"/>
        <end position="708"/>
    </location>
</feature>
<gene>
    <name evidence="8" type="ORF">Agub_g740</name>
</gene>
<comment type="similarity">
    <text evidence="2">Belongs to the TAPT1 family.</text>
</comment>
<dbReference type="PANTHER" id="PTHR13317">
    <property type="entry name" value="TRANSMEMBRANE ANTERIOR POSTERIOR TRANSFORMATION PROTEIN 1 HOMOLOG"/>
    <property type="match status" value="1"/>
</dbReference>
<keyword evidence="3 7" id="KW-0812">Transmembrane</keyword>
<evidence type="ECO:0000256" key="7">
    <source>
        <dbReference type="SAM" id="Phobius"/>
    </source>
</evidence>
<organism evidence="8 9">
    <name type="scientific">Astrephomene gubernaculifera</name>
    <dbReference type="NCBI Taxonomy" id="47775"/>
    <lineage>
        <taxon>Eukaryota</taxon>
        <taxon>Viridiplantae</taxon>
        <taxon>Chlorophyta</taxon>
        <taxon>core chlorophytes</taxon>
        <taxon>Chlorophyceae</taxon>
        <taxon>CS clade</taxon>
        <taxon>Chlamydomonadales</taxon>
        <taxon>Astrephomenaceae</taxon>
        <taxon>Astrephomene</taxon>
    </lineage>
</organism>
<dbReference type="EMBL" id="BMAR01000001">
    <property type="protein sequence ID" value="GFR40182.1"/>
    <property type="molecule type" value="Genomic_DNA"/>
</dbReference>
<feature type="transmembrane region" description="Helical" evidence="7">
    <location>
        <begin position="652"/>
        <end position="671"/>
    </location>
</feature>
<sequence>MSSGFVIAEPKGEDTETSSLSSLFADDVVLDDADDLEPAPPSDSSYRLPPRPPSKKDFSTVVAHSSASLCGRLARDPYALIVTDDNSNSDGHQCLPVGVNKHRRSEDNPSPGLSKSVSTAQLTAVAGCQALDSIVTSNGVTLDGASPQRRAVTPLPDPHHSCNTPVAAPPSRSHSPALAHSPGSSSTHLHPPAALTLPLPASLAAASATAAGLISPHAHPGLSTPSGAALSGQPHHMGGSGGGVGPGSSGTTPLPPYTHHARSLSLGVGLGGEEELQSLGAYVAAEARPAEKMPTPDVVWGQTERERVYNFLLHVPYQLERLIFFGMLLLTDSFLGIFTLLPLRCAAALLQLLRGALAPLRPRRHGRWWGSRQHHRPTNTAASTAPGAVAAAAAADSSASAAPPAPAPRLSGSQLYDMLCLAILFGATAVLRAVRPGSIYYWLKDITSEFLKMSVLSTAFDISDKILSNFGNDVLAALSGTCTQVLAGRKPVGHLAADAAVAAVIVTLHALTLMCQALIVAVALNSSRNGLVALLIANNFVEIKSTVFKKWDSTRIWALVCADAVERFHLLVVLSFVVVEEMDSAGSWRPPPDYLRVCGLMLLAELGIDVVKHAVLGKFNDVRPGIYREFHQELCAKSLAAQSHSSPRLLNFHHLATAALGLRIALTLFWLRVETRAQVWTRVLLVALLYGLMCGAKLLFGYCIKLLAFAYTRYYGRKYGSKHMYGVRTGSTSRAGAAPSAAAGGGTASAAGAAAGQSGTSGVSGSGQAPPVTHAPGLAPTASGPGSGLSGLASPASAPVPPLQQHHSAAPPSFSAGAVTAAAVSLVPNAAGSGGTGACSVSASGGSGSSGSGVSSVLAAGGGGGVLQQLVPSG</sequence>
<feature type="region of interest" description="Disordered" evidence="6">
    <location>
        <begin position="1"/>
        <end position="60"/>
    </location>
</feature>
<feature type="compositionally biased region" description="Low complexity" evidence="6">
    <location>
        <begin position="759"/>
        <end position="769"/>
    </location>
</feature>
<feature type="compositionally biased region" description="Low complexity" evidence="6">
    <location>
        <begin position="18"/>
        <end position="27"/>
    </location>
</feature>
<evidence type="ECO:0000256" key="6">
    <source>
        <dbReference type="SAM" id="MobiDB-lite"/>
    </source>
</evidence>
<feature type="compositionally biased region" description="Acidic residues" evidence="6">
    <location>
        <begin position="28"/>
        <end position="37"/>
    </location>
</feature>
<evidence type="ECO:0000256" key="3">
    <source>
        <dbReference type="ARBA" id="ARBA00022692"/>
    </source>
</evidence>